<evidence type="ECO:0000256" key="4">
    <source>
        <dbReference type="ARBA" id="ARBA00022676"/>
    </source>
</evidence>
<dbReference type="Gene3D" id="3.40.50.1580">
    <property type="entry name" value="Nucleoside phosphorylase domain"/>
    <property type="match status" value="1"/>
</dbReference>
<keyword evidence="9" id="KW-1185">Reference proteome</keyword>
<comment type="similarity">
    <text evidence="1">Belongs to the PNP/UDP phosphorylase family.</text>
</comment>
<dbReference type="Pfam" id="PF01048">
    <property type="entry name" value="PNP_UDP_1"/>
    <property type="match status" value="1"/>
</dbReference>
<dbReference type="NCBIfam" id="NF004489">
    <property type="entry name" value="PRK05819.1"/>
    <property type="match status" value="1"/>
</dbReference>
<dbReference type="SUPFAM" id="SSF53167">
    <property type="entry name" value="Purine and uridine phosphorylases"/>
    <property type="match status" value="1"/>
</dbReference>
<dbReference type="RefSeq" id="WP_187149968.1">
    <property type="nucleotide sequence ID" value="NZ_LWUJ01000010.1"/>
</dbReference>
<dbReference type="GO" id="GO:0004850">
    <property type="term" value="F:uridine phosphorylase activity"/>
    <property type="evidence" value="ECO:0007669"/>
    <property type="project" value="UniProtKB-EC"/>
</dbReference>
<dbReference type="NCBIfam" id="TIGR00107">
    <property type="entry name" value="deoD"/>
    <property type="match status" value="1"/>
</dbReference>
<dbReference type="InterPro" id="IPR000845">
    <property type="entry name" value="Nucleoside_phosphorylase_d"/>
</dbReference>
<dbReference type="InterPro" id="IPR018016">
    <property type="entry name" value="Nucleoside_phosphorylase_CS"/>
</dbReference>
<evidence type="ECO:0000256" key="3">
    <source>
        <dbReference type="ARBA" id="ARBA00021980"/>
    </source>
</evidence>
<dbReference type="InterPro" id="IPR004402">
    <property type="entry name" value="DeoD-type"/>
</dbReference>
<evidence type="ECO:0000256" key="5">
    <source>
        <dbReference type="ARBA" id="ARBA00022679"/>
    </source>
</evidence>
<dbReference type="PROSITE" id="PS01232">
    <property type="entry name" value="PNP_UDP_1"/>
    <property type="match status" value="1"/>
</dbReference>
<name>A0A1A9QE36_9MOLU</name>
<keyword evidence="4" id="KW-0328">Glycosyltransferase</keyword>
<dbReference type="AlphaFoldDB" id="A0A1A9QE36"/>
<sequence>MNIPPTPHISANKGDIAPFVLMAGDPLRVKWAAEKFLENPKVVSSVRGALIYTGTYKGKPVSIATSGMGIPSMGIYSYELFNFYGVETIIRVGTTGGLKPEIGLKDIILADAAIAEAPTYNLIINGSDDKIIKADAELVVKLKKSAELQGIPVRQTMCFTTEVFWAGRTARQVVDISGADCIEMESYALFANAVKTGKKAASLLTVSDSLVTWEEISSEERQTTLDKMFQVALGVL</sequence>
<organism evidence="8 9">
    <name type="scientific">Candidatus Mycoplasma haematobovis</name>
    <dbReference type="NCBI Taxonomy" id="432608"/>
    <lineage>
        <taxon>Bacteria</taxon>
        <taxon>Bacillati</taxon>
        <taxon>Mycoplasmatota</taxon>
        <taxon>Mollicutes</taxon>
        <taxon>Mycoplasmataceae</taxon>
        <taxon>Mycoplasma</taxon>
    </lineage>
</organism>
<accession>A0A1A9QE36</accession>
<dbReference type="GO" id="GO:0005829">
    <property type="term" value="C:cytosol"/>
    <property type="evidence" value="ECO:0007669"/>
    <property type="project" value="TreeGrafter"/>
</dbReference>
<evidence type="ECO:0000256" key="1">
    <source>
        <dbReference type="ARBA" id="ARBA00010456"/>
    </source>
</evidence>
<dbReference type="EC" id="2.4.2.3" evidence="2"/>
<dbReference type="GO" id="GO:0006152">
    <property type="term" value="P:purine nucleoside catabolic process"/>
    <property type="evidence" value="ECO:0007669"/>
    <property type="project" value="TreeGrafter"/>
</dbReference>
<comment type="catalytic activity">
    <reaction evidence="6">
        <text>uridine + phosphate = alpha-D-ribose 1-phosphate + uracil</text>
        <dbReference type="Rhea" id="RHEA:24388"/>
        <dbReference type="ChEBI" id="CHEBI:16704"/>
        <dbReference type="ChEBI" id="CHEBI:17568"/>
        <dbReference type="ChEBI" id="CHEBI:43474"/>
        <dbReference type="ChEBI" id="CHEBI:57720"/>
        <dbReference type="EC" id="2.4.2.3"/>
    </reaction>
</comment>
<reference evidence="9" key="1">
    <citation type="submission" date="2016-04" db="EMBL/GenBank/DDBJ databases">
        <authorList>
            <person name="Quiroz-Castaneda R.E."/>
            <person name="Martinez-Ocampo F."/>
        </authorList>
    </citation>
    <scope>NUCLEOTIDE SEQUENCE [LARGE SCALE GENOMIC DNA]</scope>
    <source>
        <strain evidence="9">INIFAP01</strain>
    </source>
</reference>
<dbReference type="PANTHER" id="PTHR43691:SF11">
    <property type="entry name" value="FI09636P-RELATED"/>
    <property type="match status" value="1"/>
</dbReference>
<comment type="caution">
    <text evidence="8">The sequence shown here is derived from an EMBL/GenBank/DDBJ whole genome shotgun (WGS) entry which is preliminary data.</text>
</comment>
<dbReference type="PANTHER" id="PTHR43691">
    <property type="entry name" value="URIDINE PHOSPHORYLASE"/>
    <property type="match status" value="1"/>
</dbReference>
<dbReference type="InterPro" id="IPR035994">
    <property type="entry name" value="Nucleoside_phosphorylase_sf"/>
</dbReference>
<dbReference type="GO" id="GO:0004731">
    <property type="term" value="F:purine-nucleoside phosphorylase activity"/>
    <property type="evidence" value="ECO:0007669"/>
    <property type="project" value="InterPro"/>
</dbReference>
<evidence type="ECO:0000259" key="7">
    <source>
        <dbReference type="Pfam" id="PF01048"/>
    </source>
</evidence>
<evidence type="ECO:0000313" key="9">
    <source>
        <dbReference type="Proteomes" id="UP000077623"/>
    </source>
</evidence>
<proteinExistence type="inferred from homology"/>
<evidence type="ECO:0000256" key="2">
    <source>
        <dbReference type="ARBA" id="ARBA00011888"/>
    </source>
</evidence>
<feature type="domain" description="Nucleoside phosphorylase" evidence="7">
    <location>
        <begin position="19"/>
        <end position="224"/>
    </location>
</feature>
<dbReference type="STRING" id="432608.A6V39_01560"/>
<dbReference type="CDD" id="cd09006">
    <property type="entry name" value="PNP_EcPNPI-like"/>
    <property type="match status" value="1"/>
</dbReference>
<dbReference type="EMBL" id="LWUJ01000010">
    <property type="protein sequence ID" value="OAL10733.1"/>
    <property type="molecule type" value="Genomic_DNA"/>
</dbReference>
<keyword evidence="5" id="KW-0808">Transferase</keyword>
<gene>
    <name evidence="8" type="ORF">A6V39_01560</name>
</gene>
<protein>
    <recommendedName>
        <fullName evidence="3">Uridine phosphorylase</fullName>
        <ecNumber evidence="2">2.4.2.3</ecNumber>
    </recommendedName>
</protein>
<evidence type="ECO:0000313" key="8">
    <source>
        <dbReference type="EMBL" id="OAL10733.1"/>
    </source>
</evidence>
<dbReference type="Proteomes" id="UP000077623">
    <property type="component" value="Unassembled WGS sequence"/>
</dbReference>
<evidence type="ECO:0000256" key="6">
    <source>
        <dbReference type="ARBA" id="ARBA00048447"/>
    </source>
</evidence>